<organism evidence="1 2">
    <name type="scientific">Paenibacillus pseudetheri</name>
    <dbReference type="NCBI Taxonomy" id="2897682"/>
    <lineage>
        <taxon>Bacteria</taxon>
        <taxon>Bacillati</taxon>
        <taxon>Bacillota</taxon>
        <taxon>Bacilli</taxon>
        <taxon>Bacillales</taxon>
        <taxon>Paenibacillaceae</taxon>
        <taxon>Paenibacillus</taxon>
    </lineage>
</organism>
<accession>A0ABN8FIE8</accession>
<protein>
    <submittedName>
        <fullName evidence="1">Uncharacterized protein</fullName>
    </submittedName>
</protein>
<evidence type="ECO:0000313" key="1">
    <source>
        <dbReference type="EMBL" id="CAH1055219.1"/>
    </source>
</evidence>
<dbReference type="Proteomes" id="UP000838749">
    <property type="component" value="Unassembled WGS sequence"/>
</dbReference>
<dbReference type="EMBL" id="CAKMAB010000005">
    <property type="protein sequence ID" value="CAH1055219.1"/>
    <property type="molecule type" value="Genomic_DNA"/>
</dbReference>
<gene>
    <name evidence="1" type="ORF">PAECIP111894_01369</name>
</gene>
<sequence>MQRTVGASATSPIRLIGEQKFTYYVVFAATKEQQAITVHSAEEERARLALVDEWLGSLKLETLDPVLNTAFNFAKVRGSESIFRTKRTYARTRRRKLLCGFIDERSIRIHESVPPLSGL</sequence>
<dbReference type="RefSeq" id="WP_234532488.1">
    <property type="nucleotide sequence ID" value="NZ_CAKMAB010000005.1"/>
</dbReference>
<evidence type="ECO:0000313" key="2">
    <source>
        <dbReference type="Proteomes" id="UP000838749"/>
    </source>
</evidence>
<keyword evidence="2" id="KW-1185">Reference proteome</keyword>
<reference evidence="1" key="1">
    <citation type="submission" date="2021-12" db="EMBL/GenBank/DDBJ databases">
        <authorList>
            <person name="Criscuolo A."/>
        </authorList>
    </citation>
    <scope>NUCLEOTIDE SEQUENCE</scope>
    <source>
        <strain evidence="1">CIP111894</strain>
    </source>
</reference>
<name>A0ABN8FIE8_9BACL</name>
<comment type="caution">
    <text evidence="1">The sequence shown here is derived from an EMBL/GenBank/DDBJ whole genome shotgun (WGS) entry which is preliminary data.</text>
</comment>
<proteinExistence type="predicted"/>